<dbReference type="PROSITE" id="PS50830">
    <property type="entry name" value="TNASE_3"/>
    <property type="match status" value="1"/>
</dbReference>
<dbReference type="RefSeq" id="WP_189680384.1">
    <property type="nucleotide sequence ID" value="NZ_BNCJ01000005.1"/>
</dbReference>
<gene>
    <name evidence="3" type="ORF">GCM10017056_24650</name>
</gene>
<evidence type="ECO:0000313" key="4">
    <source>
        <dbReference type="Proteomes" id="UP000626220"/>
    </source>
</evidence>
<keyword evidence="1" id="KW-0732">Signal</keyword>
<dbReference type="InterPro" id="IPR035437">
    <property type="entry name" value="SNase_OB-fold_sf"/>
</dbReference>
<feature type="signal peptide" evidence="1">
    <location>
        <begin position="1"/>
        <end position="19"/>
    </location>
</feature>
<dbReference type="Gene3D" id="2.40.50.90">
    <property type="match status" value="1"/>
</dbReference>
<dbReference type="Pfam" id="PF00565">
    <property type="entry name" value="SNase"/>
    <property type="match status" value="1"/>
</dbReference>
<dbReference type="SUPFAM" id="SSF50199">
    <property type="entry name" value="Staphylococcal nuclease"/>
    <property type="match status" value="1"/>
</dbReference>
<dbReference type="InterPro" id="IPR016071">
    <property type="entry name" value="Staphylococal_nuclease_OB-fold"/>
</dbReference>
<feature type="chain" id="PRO_5035259480" evidence="1">
    <location>
        <begin position="20"/>
        <end position="215"/>
    </location>
</feature>
<accession>A0A8J3M7E8</accession>
<organism evidence="3 4">
    <name type="scientific">Seohaeicola zhoushanensis</name>
    <dbReference type="NCBI Taxonomy" id="1569283"/>
    <lineage>
        <taxon>Bacteria</taxon>
        <taxon>Pseudomonadati</taxon>
        <taxon>Pseudomonadota</taxon>
        <taxon>Alphaproteobacteria</taxon>
        <taxon>Rhodobacterales</taxon>
        <taxon>Roseobacteraceae</taxon>
        <taxon>Seohaeicola</taxon>
    </lineage>
</organism>
<protein>
    <submittedName>
        <fullName evidence="3">Nuclease</fullName>
    </submittedName>
</protein>
<reference evidence="3" key="2">
    <citation type="submission" date="2020-09" db="EMBL/GenBank/DDBJ databases">
        <authorList>
            <person name="Sun Q."/>
            <person name="Kim S."/>
        </authorList>
    </citation>
    <scope>NUCLEOTIDE SEQUENCE</scope>
    <source>
        <strain evidence="3">KCTC 42650</strain>
    </source>
</reference>
<dbReference type="AlphaFoldDB" id="A0A8J3M7E8"/>
<evidence type="ECO:0000256" key="1">
    <source>
        <dbReference type="SAM" id="SignalP"/>
    </source>
</evidence>
<evidence type="ECO:0000259" key="2">
    <source>
        <dbReference type="PROSITE" id="PS50830"/>
    </source>
</evidence>
<dbReference type="SMART" id="SM00318">
    <property type="entry name" value="SNc"/>
    <property type="match status" value="1"/>
</dbReference>
<sequence>MLRICAALVFALIAALAQAAPSGRVKVIDADTWDVGDTRVRIFGIDAPELGQSCTDRDGRDWSCGDWATQQTRARYQGHVASCDALDTDRYGRTVARCTVGGQDVARELVRNGWALAFRRYSLDYDLDEKAAHVAGVGIHRGTIQQPAEFRARPVQPATVEGCKIKGNISSKGERIYHLPGQEHYDRTRISVSKGERWFCSEAEARAAGWRRARR</sequence>
<proteinExistence type="predicted"/>
<dbReference type="Proteomes" id="UP000626220">
    <property type="component" value="Unassembled WGS sequence"/>
</dbReference>
<keyword evidence="4" id="KW-1185">Reference proteome</keyword>
<evidence type="ECO:0000313" key="3">
    <source>
        <dbReference type="EMBL" id="GHF51885.1"/>
    </source>
</evidence>
<name>A0A8J3M7E8_9RHOB</name>
<feature type="domain" description="TNase-like" evidence="2">
    <location>
        <begin position="26"/>
        <end position="153"/>
    </location>
</feature>
<dbReference type="EMBL" id="BNCJ01000005">
    <property type="protein sequence ID" value="GHF51885.1"/>
    <property type="molecule type" value="Genomic_DNA"/>
</dbReference>
<comment type="caution">
    <text evidence="3">The sequence shown here is derived from an EMBL/GenBank/DDBJ whole genome shotgun (WGS) entry which is preliminary data.</text>
</comment>
<reference evidence="3" key="1">
    <citation type="journal article" date="2014" name="Int. J. Syst. Evol. Microbiol.">
        <title>Complete genome sequence of Corynebacterium casei LMG S-19264T (=DSM 44701T), isolated from a smear-ripened cheese.</title>
        <authorList>
            <consortium name="US DOE Joint Genome Institute (JGI-PGF)"/>
            <person name="Walter F."/>
            <person name="Albersmeier A."/>
            <person name="Kalinowski J."/>
            <person name="Ruckert C."/>
        </authorList>
    </citation>
    <scope>NUCLEOTIDE SEQUENCE</scope>
    <source>
        <strain evidence="3">KCTC 42650</strain>
    </source>
</reference>